<dbReference type="AlphaFoldDB" id="A0A1H1AUV4"/>
<accession>A0A1H1AUV4</accession>
<dbReference type="EMBL" id="FNKK01000002">
    <property type="protein sequence ID" value="SDQ43440.1"/>
    <property type="molecule type" value="Genomic_DNA"/>
</dbReference>
<evidence type="ECO:0000313" key="1">
    <source>
        <dbReference type="EMBL" id="SDQ43440.1"/>
    </source>
</evidence>
<keyword evidence="2" id="KW-1185">Reference proteome</keyword>
<organism evidence="1 2">
    <name type="scientific">Thermostaphylospora chromogena</name>
    <dbReference type="NCBI Taxonomy" id="35622"/>
    <lineage>
        <taxon>Bacteria</taxon>
        <taxon>Bacillati</taxon>
        <taxon>Actinomycetota</taxon>
        <taxon>Actinomycetes</taxon>
        <taxon>Streptosporangiales</taxon>
        <taxon>Thermomonosporaceae</taxon>
        <taxon>Thermostaphylospora</taxon>
    </lineage>
</organism>
<proteinExistence type="predicted"/>
<reference evidence="1 2" key="1">
    <citation type="submission" date="2016-10" db="EMBL/GenBank/DDBJ databases">
        <authorList>
            <person name="de Groot N.N."/>
        </authorList>
    </citation>
    <scope>NUCLEOTIDE SEQUENCE [LARGE SCALE GENOMIC DNA]</scope>
    <source>
        <strain evidence="1 2">DSM 43794</strain>
    </source>
</reference>
<protein>
    <submittedName>
        <fullName evidence="1">Uncharacterized protein</fullName>
    </submittedName>
</protein>
<evidence type="ECO:0000313" key="2">
    <source>
        <dbReference type="Proteomes" id="UP000217103"/>
    </source>
</evidence>
<name>A0A1H1AUV4_9ACTN</name>
<dbReference type="Proteomes" id="UP000217103">
    <property type="component" value="Unassembled WGS sequence"/>
</dbReference>
<gene>
    <name evidence="1" type="ORF">SAMN04489764_0663</name>
</gene>
<sequence>MRRILAVLISLGALIGTARLVLPATAGPDAEPPGVRRQLAFLRAALDGGAAEDAQQLFPEGYFFSHVLYGLARVELGMREPADRRAEALHEARWALARLESAEGRAPPSTRA</sequence>
<dbReference type="STRING" id="35622.SAMN04489764_0663"/>